<gene>
    <name evidence="8" type="ordered locus">SMDSEM_043</name>
</gene>
<evidence type="ECO:0000256" key="7">
    <source>
        <dbReference type="RuleBase" id="RU362048"/>
    </source>
</evidence>
<dbReference type="InterPro" id="IPR002771">
    <property type="entry name" value="Multi_antbiot-R_MarC"/>
</dbReference>
<dbReference type="GO" id="GO:0005886">
    <property type="term" value="C:plasma membrane"/>
    <property type="evidence" value="ECO:0007669"/>
    <property type="project" value="UniProtKB-SubCell"/>
</dbReference>
<evidence type="ECO:0000256" key="1">
    <source>
        <dbReference type="ARBA" id="ARBA00004651"/>
    </source>
</evidence>
<reference evidence="8 9" key="1">
    <citation type="journal article" date="2009" name="Proc. Natl. Acad. Sci. U.S.A.">
        <title>Convergent evolution of metabolic roles in bacterial co-symbionts of insects.</title>
        <authorList>
            <person name="McCutcheon J.P."/>
            <person name="McDonald B.R."/>
            <person name="Moran N.A."/>
        </authorList>
    </citation>
    <scope>NUCLEOTIDE SEQUENCE [LARGE SCALE GENOMIC DNA]</scope>
    <source>
        <strain evidence="8 9">SMDSEM</strain>
    </source>
</reference>
<dbReference type="AlphaFoldDB" id="C7LK11"/>
<feature type="transmembrane region" description="Helical" evidence="7">
    <location>
        <begin position="46"/>
        <end position="66"/>
    </location>
</feature>
<comment type="similarity">
    <text evidence="2 7">Belongs to the UPF0056 (MarC) family.</text>
</comment>
<feature type="transmembrane region" description="Helical" evidence="7">
    <location>
        <begin position="135"/>
        <end position="153"/>
    </location>
</feature>
<dbReference type="STRING" id="595499.SMDSEM_043"/>
<dbReference type="Pfam" id="PF01914">
    <property type="entry name" value="MarC"/>
    <property type="match status" value="1"/>
</dbReference>
<dbReference type="EMBL" id="CP001605">
    <property type="protein sequence ID" value="ACU52773.1"/>
    <property type="molecule type" value="Genomic_DNA"/>
</dbReference>
<name>C7LK11_KARMS</name>
<keyword evidence="5 7" id="KW-1133">Transmembrane helix</keyword>
<dbReference type="HOGENOM" id="CLU_079909_1_0_10"/>
<evidence type="ECO:0000256" key="5">
    <source>
        <dbReference type="ARBA" id="ARBA00022989"/>
    </source>
</evidence>
<protein>
    <recommendedName>
        <fullName evidence="7">UPF0056 inner membrane protein</fullName>
    </recommendedName>
</protein>
<keyword evidence="6 7" id="KW-0472">Membrane</keyword>
<evidence type="ECO:0000256" key="2">
    <source>
        <dbReference type="ARBA" id="ARBA00009784"/>
    </source>
</evidence>
<sequence length="204" mass="23361">MHEKLQQIKLFFTCFLILFSIIDIIGNAPIIIGYKKKGNIINTKKITLVSMLIFLFFFFLGDFFLNSFGIDLYSFSLAGSIILFLVSLEMIFEIDFSKLEKKSNIEISIIPISFPLIAGPGSVTTLMSLKTNYDIKTIMLSLILNMIFVFFVIKNIDFIEKKISKSNLYIIKKLFGIILLSFSIKVFGRNVCNIFPNESLIKIF</sequence>
<evidence type="ECO:0000313" key="8">
    <source>
        <dbReference type="EMBL" id="ACU52773.1"/>
    </source>
</evidence>
<dbReference type="Proteomes" id="UP000008074">
    <property type="component" value="Chromosome"/>
</dbReference>
<evidence type="ECO:0000256" key="4">
    <source>
        <dbReference type="ARBA" id="ARBA00022692"/>
    </source>
</evidence>
<dbReference type="KEGG" id="sms:SMDSEM_043"/>
<feature type="transmembrane region" description="Helical" evidence="7">
    <location>
        <begin position="72"/>
        <end position="92"/>
    </location>
</feature>
<evidence type="ECO:0000313" key="9">
    <source>
        <dbReference type="Proteomes" id="UP000008074"/>
    </source>
</evidence>
<feature type="transmembrane region" description="Helical" evidence="7">
    <location>
        <begin position="6"/>
        <end position="34"/>
    </location>
</feature>
<dbReference type="PANTHER" id="PTHR33508:SF1">
    <property type="entry name" value="UPF0056 MEMBRANE PROTEIN YHCE"/>
    <property type="match status" value="1"/>
</dbReference>
<accession>C7LK11</accession>
<keyword evidence="3" id="KW-1003">Cell membrane</keyword>
<keyword evidence="4 7" id="KW-0812">Transmembrane</keyword>
<evidence type="ECO:0000256" key="3">
    <source>
        <dbReference type="ARBA" id="ARBA00022475"/>
    </source>
</evidence>
<feature type="transmembrane region" description="Helical" evidence="7">
    <location>
        <begin position="104"/>
        <end position="123"/>
    </location>
</feature>
<proteinExistence type="inferred from homology"/>
<dbReference type="PANTHER" id="PTHR33508">
    <property type="entry name" value="UPF0056 MEMBRANE PROTEIN YHCE"/>
    <property type="match status" value="1"/>
</dbReference>
<evidence type="ECO:0000256" key="6">
    <source>
        <dbReference type="ARBA" id="ARBA00023136"/>
    </source>
</evidence>
<comment type="caution">
    <text evidence="7">Lacks conserved residue(s) required for the propagation of feature annotation.</text>
</comment>
<comment type="subcellular location">
    <subcellularLocation>
        <location evidence="7">Cell inner membrane</location>
        <topology evidence="7">Multi-pass membrane protein</topology>
    </subcellularLocation>
    <subcellularLocation>
        <location evidence="1">Cell membrane</location>
        <topology evidence="1">Multi-pass membrane protein</topology>
    </subcellularLocation>
</comment>
<organism evidence="8 9">
    <name type="scientific">Karelsulcia muelleri (strain SMDSEM)</name>
    <name type="common">Sulcia muelleri</name>
    <dbReference type="NCBI Taxonomy" id="595499"/>
    <lineage>
        <taxon>Bacteria</taxon>
        <taxon>Pseudomonadati</taxon>
        <taxon>Bacteroidota</taxon>
        <taxon>Flavobacteriia</taxon>
        <taxon>Flavobacteriales</taxon>
        <taxon>Candidatus Karelsulcia</taxon>
    </lineage>
</organism>